<proteinExistence type="inferred from homology"/>
<dbReference type="PANTHER" id="PTHR30244:SF34">
    <property type="entry name" value="DTDP-4-AMINO-4,6-DIDEOXYGALACTOSE TRANSAMINASE"/>
    <property type="match status" value="1"/>
</dbReference>
<dbReference type="Pfam" id="PF01041">
    <property type="entry name" value="DegT_DnrJ_EryC1"/>
    <property type="match status" value="1"/>
</dbReference>
<organism evidence="4 5">
    <name type="scientific">Ectothiorhodosinus mongolicus</name>
    <dbReference type="NCBI Taxonomy" id="233100"/>
    <lineage>
        <taxon>Bacteria</taxon>
        <taxon>Pseudomonadati</taxon>
        <taxon>Pseudomonadota</taxon>
        <taxon>Gammaproteobacteria</taxon>
        <taxon>Chromatiales</taxon>
        <taxon>Ectothiorhodospiraceae</taxon>
        <taxon>Ectothiorhodosinus</taxon>
    </lineage>
</organism>
<evidence type="ECO:0000313" key="4">
    <source>
        <dbReference type="EMBL" id="SIT65914.1"/>
    </source>
</evidence>
<dbReference type="RefSeq" id="WP_076754422.1">
    <property type="nucleotide sequence ID" value="NZ_CP023018.1"/>
</dbReference>
<evidence type="ECO:0000256" key="2">
    <source>
        <dbReference type="ARBA" id="ARBA00037999"/>
    </source>
</evidence>
<dbReference type="InterPro" id="IPR015424">
    <property type="entry name" value="PyrdxlP-dep_Trfase"/>
</dbReference>
<accession>A0A1R3VN59</accession>
<dbReference type="Proteomes" id="UP000223759">
    <property type="component" value="Unassembled WGS sequence"/>
</dbReference>
<keyword evidence="5" id="KW-1185">Reference proteome</keyword>
<dbReference type="STRING" id="233100.SAMN05216526_0372"/>
<dbReference type="EMBL" id="FTPK01000001">
    <property type="protein sequence ID" value="SIT65914.1"/>
    <property type="molecule type" value="Genomic_DNA"/>
</dbReference>
<reference evidence="4 5" key="1">
    <citation type="submission" date="2017-01" db="EMBL/GenBank/DDBJ databases">
        <authorList>
            <person name="Mah S.A."/>
            <person name="Swanson W.J."/>
            <person name="Moy G.W."/>
            <person name="Vacquier V.D."/>
        </authorList>
    </citation>
    <scope>NUCLEOTIDE SEQUENCE [LARGE SCALE GENOMIC DNA]</scope>
    <source>
        <strain evidence="4 5">M9</strain>
    </source>
</reference>
<dbReference type="GO" id="GO:0000271">
    <property type="term" value="P:polysaccharide biosynthetic process"/>
    <property type="evidence" value="ECO:0007669"/>
    <property type="project" value="TreeGrafter"/>
</dbReference>
<dbReference type="CDD" id="cd00616">
    <property type="entry name" value="AHBA_syn"/>
    <property type="match status" value="1"/>
</dbReference>
<dbReference type="GO" id="GO:0030170">
    <property type="term" value="F:pyridoxal phosphate binding"/>
    <property type="evidence" value="ECO:0007669"/>
    <property type="project" value="TreeGrafter"/>
</dbReference>
<dbReference type="AlphaFoldDB" id="A0A1R3VN59"/>
<evidence type="ECO:0000313" key="5">
    <source>
        <dbReference type="Proteomes" id="UP000223759"/>
    </source>
</evidence>
<dbReference type="GO" id="GO:0008483">
    <property type="term" value="F:transaminase activity"/>
    <property type="evidence" value="ECO:0007669"/>
    <property type="project" value="TreeGrafter"/>
</dbReference>
<dbReference type="Gene3D" id="3.90.1150.10">
    <property type="entry name" value="Aspartate Aminotransferase, domain 1"/>
    <property type="match status" value="1"/>
</dbReference>
<dbReference type="InterPro" id="IPR015421">
    <property type="entry name" value="PyrdxlP-dep_Trfase_major"/>
</dbReference>
<dbReference type="InterPro" id="IPR000653">
    <property type="entry name" value="DegT/StrS_aminotransferase"/>
</dbReference>
<dbReference type="OrthoDB" id="9804264at2"/>
<dbReference type="PANTHER" id="PTHR30244">
    <property type="entry name" value="TRANSAMINASE"/>
    <property type="match status" value="1"/>
</dbReference>
<keyword evidence="1 3" id="KW-0663">Pyridoxal phosphate</keyword>
<dbReference type="SUPFAM" id="SSF53383">
    <property type="entry name" value="PLP-dependent transferases"/>
    <property type="match status" value="1"/>
</dbReference>
<gene>
    <name evidence="4" type="ORF">SAMN05216526_0372</name>
</gene>
<evidence type="ECO:0000256" key="1">
    <source>
        <dbReference type="ARBA" id="ARBA00022898"/>
    </source>
</evidence>
<protein>
    <submittedName>
        <fullName evidence="4">8-amino-3,8-dideoxy-alpha-D-manno-octulosonate transaminase</fullName>
    </submittedName>
</protein>
<name>A0A1R3VN59_9GAMM</name>
<dbReference type="InterPro" id="IPR015422">
    <property type="entry name" value="PyrdxlP-dep_Trfase_small"/>
</dbReference>
<sequence length="395" mass="43861">MPGFEWFGSEERAEALEVLDHGVLMRYGFDGQRQGKWKALEFEKALADRMQLPYAHVCSSGTTAVFTAMACAGIGAGDEVIVPPFTFVADIEGALYAGAIPVYSEIDETLNLDPNKLEEKITERTKAVLLVHMCGSMAHVAQIRDICAKHNLILIEDVAQAIGASYQGQMLGSFGLCGCFSFDYVKTITCGEGGGIVSSDKDFYDRCQAFTDHGHDHLGADRGADKHPIMGFNFRIGELNAAIGLAQLRKLDDIIARNRRNKALIKDQLRDIPGLRLRDVPDPEGDSATFLSFILPDEPTALRARKELGEAGVDGCLHWYSNNWHYYRSWDHFAELKSPNPLYQTMSDDFRKPNLPQSDAIMAGTLSMLIKLSWDEGECIERGRKMREVLMSVLS</sequence>
<comment type="similarity">
    <text evidence="2 3">Belongs to the DegT/DnrJ/EryC1 family.</text>
</comment>
<dbReference type="Gene3D" id="3.40.640.10">
    <property type="entry name" value="Type I PLP-dependent aspartate aminotransferase-like (Major domain)"/>
    <property type="match status" value="1"/>
</dbReference>
<evidence type="ECO:0000256" key="3">
    <source>
        <dbReference type="RuleBase" id="RU004508"/>
    </source>
</evidence>